<protein>
    <submittedName>
        <fullName evidence="2">Uncharacterized protein</fullName>
    </submittedName>
</protein>
<proteinExistence type="predicted"/>
<dbReference type="EMBL" id="JARQZJ010000125">
    <property type="protein sequence ID" value="KAK9890222.1"/>
    <property type="molecule type" value="Genomic_DNA"/>
</dbReference>
<evidence type="ECO:0000256" key="1">
    <source>
        <dbReference type="SAM" id="MobiDB-lite"/>
    </source>
</evidence>
<accession>A0AAW1VDL1</accession>
<feature type="non-terminal residue" evidence="2">
    <location>
        <position position="1"/>
    </location>
</feature>
<dbReference type="Proteomes" id="UP001431783">
    <property type="component" value="Unassembled WGS sequence"/>
</dbReference>
<gene>
    <name evidence="2" type="ORF">WA026_010331</name>
</gene>
<comment type="caution">
    <text evidence="2">The sequence shown here is derived from an EMBL/GenBank/DDBJ whole genome shotgun (WGS) entry which is preliminary data.</text>
</comment>
<sequence length="80" mass="8874">KEMHGNVPLTTNSMKNKPDNETRHFLGGQFHIIPIRKTASGLTISSLKAEAGSVSNIPISTIVKIILFRIKSQERFKGNE</sequence>
<reference evidence="2 3" key="1">
    <citation type="submission" date="2023-03" db="EMBL/GenBank/DDBJ databases">
        <title>Genome insight into feeding habits of ladybird beetles.</title>
        <authorList>
            <person name="Li H.-S."/>
            <person name="Huang Y.-H."/>
            <person name="Pang H."/>
        </authorList>
    </citation>
    <scope>NUCLEOTIDE SEQUENCE [LARGE SCALE GENOMIC DNA]</scope>
    <source>
        <strain evidence="2">SYSU_2023b</strain>
        <tissue evidence="2">Whole body</tissue>
    </source>
</reference>
<feature type="region of interest" description="Disordered" evidence="1">
    <location>
        <begin position="1"/>
        <end position="21"/>
    </location>
</feature>
<organism evidence="2 3">
    <name type="scientific">Henosepilachna vigintioctopunctata</name>
    <dbReference type="NCBI Taxonomy" id="420089"/>
    <lineage>
        <taxon>Eukaryota</taxon>
        <taxon>Metazoa</taxon>
        <taxon>Ecdysozoa</taxon>
        <taxon>Arthropoda</taxon>
        <taxon>Hexapoda</taxon>
        <taxon>Insecta</taxon>
        <taxon>Pterygota</taxon>
        <taxon>Neoptera</taxon>
        <taxon>Endopterygota</taxon>
        <taxon>Coleoptera</taxon>
        <taxon>Polyphaga</taxon>
        <taxon>Cucujiformia</taxon>
        <taxon>Coccinelloidea</taxon>
        <taxon>Coccinellidae</taxon>
        <taxon>Epilachninae</taxon>
        <taxon>Epilachnini</taxon>
        <taxon>Henosepilachna</taxon>
    </lineage>
</organism>
<evidence type="ECO:0000313" key="3">
    <source>
        <dbReference type="Proteomes" id="UP001431783"/>
    </source>
</evidence>
<keyword evidence="3" id="KW-1185">Reference proteome</keyword>
<name>A0AAW1VDL1_9CUCU</name>
<dbReference type="AlphaFoldDB" id="A0AAW1VDL1"/>
<evidence type="ECO:0000313" key="2">
    <source>
        <dbReference type="EMBL" id="KAK9890222.1"/>
    </source>
</evidence>